<dbReference type="InterPro" id="IPR002220">
    <property type="entry name" value="DapA-like"/>
</dbReference>
<dbReference type="EMBL" id="JNUP01000070">
    <property type="protein sequence ID" value="KGE71083.1"/>
    <property type="molecule type" value="Genomic_DNA"/>
</dbReference>
<evidence type="ECO:0000256" key="14">
    <source>
        <dbReference type="PIRSR" id="PIRSR001365-1"/>
    </source>
</evidence>
<comment type="function">
    <text evidence="1 12">Catalyzes the condensation of (S)-aspartate-beta-semialdehyde [(S)-ASA] and pyruvate to 4-hydroxy-tetrahydrodipicolinate (HTPA).</text>
</comment>
<dbReference type="GO" id="GO:0019877">
    <property type="term" value="P:diaminopimelate biosynthetic process"/>
    <property type="evidence" value="ECO:0007669"/>
    <property type="project" value="UniProtKB-UniRule"/>
</dbReference>
<dbReference type="STRING" id="1480694.DC28_13025"/>
<comment type="caution">
    <text evidence="12">Was originally thought to be a dihydrodipicolinate synthase (DHDPS), catalyzing the condensation of (S)-aspartate-beta-semialdehyde [(S)-ASA] and pyruvate to dihydrodipicolinate (DHDP). However, it was shown in E.coli that the product of the enzymatic reaction is not dihydrodipicolinate but in fact (4S)-4-hydroxy-2,3,4,5-tetrahydro-(2S)-dipicolinic acid (HTPA), and that the consecutive dehydration reaction leading to DHDP is not spontaneous but catalyzed by DapB.</text>
</comment>
<evidence type="ECO:0000256" key="8">
    <source>
        <dbReference type="ARBA" id="ARBA00023154"/>
    </source>
</evidence>
<dbReference type="NCBIfam" id="TIGR00674">
    <property type="entry name" value="dapA"/>
    <property type="match status" value="1"/>
</dbReference>
<dbReference type="PIRSF" id="PIRSF001365">
    <property type="entry name" value="DHDPS"/>
    <property type="match status" value="1"/>
</dbReference>
<feature type="active site" description="Proton donor/acceptor" evidence="12 14">
    <location>
        <position position="138"/>
    </location>
</feature>
<dbReference type="SMART" id="SM01130">
    <property type="entry name" value="DHDPS"/>
    <property type="match status" value="1"/>
</dbReference>
<comment type="caution">
    <text evidence="16">The sequence shown here is derived from an EMBL/GenBank/DDBJ whole genome shotgun (WGS) entry which is preliminary data.</text>
</comment>
<dbReference type="InterPro" id="IPR020624">
    <property type="entry name" value="Schiff_base-form_aldolases_CS"/>
</dbReference>
<evidence type="ECO:0000256" key="12">
    <source>
        <dbReference type="HAMAP-Rule" id="MF_00418"/>
    </source>
</evidence>
<feature type="active site" description="Schiff-base intermediate with substrate" evidence="12 14">
    <location>
        <position position="166"/>
    </location>
</feature>
<dbReference type="InterPro" id="IPR005263">
    <property type="entry name" value="DapA"/>
</dbReference>
<evidence type="ECO:0000256" key="13">
    <source>
        <dbReference type="PIRNR" id="PIRNR001365"/>
    </source>
</evidence>
<keyword evidence="10 12" id="KW-0704">Schiff base</keyword>
<dbReference type="RefSeq" id="WP_037549372.1">
    <property type="nucleotide sequence ID" value="NZ_JNUP01000070.1"/>
</dbReference>
<dbReference type="SUPFAM" id="SSF51569">
    <property type="entry name" value="Aldolase"/>
    <property type="match status" value="1"/>
</dbReference>
<keyword evidence="17" id="KW-1185">Reference proteome</keyword>
<comment type="subcellular location">
    <subcellularLocation>
        <location evidence="12">Cytoplasm</location>
    </subcellularLocation>
</comment>
<keyword evidence="9 12" id="KW-0456">Lyase</keyword>
<dbReference type="OrthoDB" id="9782828at2"/>
<dbReference type="eggNOG" id="COG0329">
    <property type="taxonomic scope" value="Bacteria"/>
</dbReference>
<dbReference type="Proteomes" id="UP000029692">
    <property type="component" value="Unassembled WGS sequence"/>
</dbReference>
<evidence type="ECO:0000256" key="10">
    <source>
        <dbReference type="ARBA" id="ARBA00023270"/>
    </source>
</evidence>
<dbReference type="PROSITE" id="PS00665">
    <property type="entry name" value="DHDPS_1"/>
    <property type="match status" value="1"/>
</dbReference>
<evidence type="ECO:0000256" key="6">
    <source>
        <dbReference type="ARBA" id="ARBA00022605"/>
    </source>
</evidence>
<dbReference type="UniPathway" id="UPA00034">
    <property type="reaction ID" value="UER00017"/>
</dbReference>
<reference evidence="16 17" key="1">
    <citation type="submission" date="2014-05" db="EMBL/GenBank/DDBJ databases">
        <title>De novo Genome Sequence of Spirocheata sp.</title>
        <authorList>
            <person name="Shivani Y."/>
            <person name="Subhash Y."/>
            <person name="Tushar L."/>
            <person name="Sasikala C."/>
            <person name="Ramana C.V."/>
        </authorList>
    </citation>
    <scope>NUCLEOTIDE SEQUENCE [LARGE SCALE GENOMIC DNA]</scope>
    <source>
        <strain evidence="16 17">JC230</strain>
    </source>
</reference>
<evidence type="ECO:0000256" key="15">
    <source>
        <dbReference type="PIRSR" id="PIRSR001365-2"/>
    </source>
</evidence>
<evidence type="ECO:0000256" key="7">
    <source>
        <dbReference type="ARBA" id="ARBA00022915"/>
    </source>
</evidence>
<evidence type="ECO:0000256" key="9">
    <source>
        <dbReference type="ARBA" id="ARBA00023239"/>
    </source>
</evidence>
<keyword evidence="6 12" id="KW-0028">Amino-acid biosynthesis</keyword>
<dbReference type="EC" id="4.3.3.7" evidence="4 12"/>
<accession>A0A098QUK0</accession>
<feature type="site" description="Part of a proton relay during catalysis" evidence="12">
    <location>
        <position position="112"/>
    </location>
</feature>
<dbReference type="HAMAP" id="MF_00418">
    <property type="entry name" value="DapA"/>
    <property type="match status" value="1"/>
</dbReference>
<dbReference type="GO" id="GO:0008840">
    <property type="term" value="F:4-hydroxy-tetrahydrodipicolinate synthase activity"/>
    <property type="evidence" value="ECO:0007669"/>
    <property type="project" value="UniProtKB-UniRule"/>
</dbReference>
<keyword evidence="5 12" id="KW-0963">Cytoplasm</keyword>
<dbReference type="PANTHER" id="PTHR12128">
    <property type="entry name" value="DIHYDRODIPICOLINATE SYNTHASE"/>
    <property type="match status" value="1"/>
</dbReference>
<comment type="subunit">
    <text evidence="12">Homotetramer; dimer of dimers.</text>
</comment>
<proteinExistence type="inferred from homology"/>
<organism evidence="16 17">
    <name type="scientific">Spirochaeta lutea</name>
    <dbReference type="NCBI Taxonomy" id="1480694"/>
    <lineage>
        <taxon>Bacteria</taxon>
        <taxon>Pseudomonadati</taxon>
        <taxon>Spirochaetota</taxon>
        <taxon>Spirochaetia</taxon>
        <taxon>Spirochaetales</taxon>
        <taxon>Spirochaetaceae</taxon>
        <taxon>Spirochaeta</taxon>
    </lineage>
</organism>
<dbReference type="PANTHER" id="PTHR12128:SF66">
    <property type="entry name" value="4-HYDROXY-2-OXOGLUTARATE ALDOLASE, MITOCHONDRIAL"/>
    <property type="match status" value="1"/>
</dbReference>
<comment type="catalytic activity">
    <reaction evidence="11 12">
        <text>L-aspartate 4-semialdehyde + pyruvate = (2S,4S)-4-hydroxy-2,3,4,5-tetrahydrodipicolinate + H2O + H(+)</text>
        <dbReference type="Rhea" id="RHEA:34171"/>
        <dbReference type="ChEBI" id="CHEBI:15361"/>
        <dbReference type="ChEBI" id="CHEBI:15377"/>
        <dbReference type="ChEBI" id="CHEBI:15378"/>
        <dbReference type="ChEBI" id="CHEBI:67139"/>
        <dbReference type="ChEBI" id="CHEBI:537519"/>
        <dbReference type="EC" id="4.3.3.7"/>
    </reaction>
</comment>
<evidence type="ECO:0000256" key="4">
    <source>
        <dbReference type="ARBA" id="ARBA00012086"/>
    </source>
</evidence>
<keyword evidence="8 12" id="KW-0457">Lysine biosynthesis</keyword>
<comment type="pathway">
    <text evidence="2 12">Amino-acid biosynthesis; L-lysine biosynthesis via DAP pathway; (S)-tetrahydrodipicolinate from L-aspartate: step 3/4.</text>
</comment>
<dbReference type="InterPro" id="IPR020625">
    <property type="entry name" value="Schiff_base-form_aldolases_AS"/>
</dbReference>
<dbReference type="PRINTS" id="PR00146">
    <property type="entry name" value="DHPICSNTHASE"/>
</dbReference>
<dbReference type="CDD" id="cd00950">
    <property type="entry name" value="DHDPS"/>
    <property type="match status" value="1"/>
</dbReference>
<evidence type="ECO:0000256" key="2">
    <source>
        <dbReference type="ARBA" id="ARBA00005120"/>
    </source>
</evidence>
<dbReference type="Pfam" id="PF00701">
    <property type="entry name" value="DHDPS"/>
    <property type="match status" value="1"/>
</dbReference>
<dbReference type="GO" id="GO:0005829">
    <property type="term" value="C:cytosol"/>
    <property type="evidence" value="ECO:0007669"/>
    <property type="project" value="TreeGrafter"/>
</dbReference>
<dbReference type="Gene3D" id="3.20.20.70">
    <property type="entry name" value="Aldolase class I"/>
    <property type="match status" value="1"/>
</dbReference>
<gene>
    <name evidence="12" type="primary">dapA</name>
    <name evidence="16" type="ORF">DC28_13025</name>
</gene>
<sequence>MTIQQQYSGVFTALITPFLKNGSVDEPRLRTLVESQIQAGISGLVPVGTTGESPTVTHKENIQIVKIVVDQAAGRVPVVAGTGSNSTAEAIDMTGQAMEIGATASLQVAPYYNKPNQDGLHQHFHAIAEQVDLPMIIYNIPGRTGVNLATPTLLSLAEHANILGVKEASGNLGQMMDVLAGRPDDFTLLSGDDNITLPVLLLGGNGVISVASNIIPEQMISMVTHALEGAVSQARALHYRLLPLFKAMFSDTNPIPVKYALSRLGRCEEIFRLPMCSPSEEVKQGIDQVLRDLSLL</sequence>
<dbReference type="InterPro" id="IPR013785">
    <property type="entry name" value="Aldolase_TIM"/>
</dbReference>
<dbReference type="GO" id="GO:0009089">
    <property type="term" value="P:lysine biosynthetic process via diaminopimelate"/>
    <property type="evidence" value="ECO:0007669"/>
    <property type="project" value="UniProtKB-UniRule"/>
</dbReference>
<feature type="binding site" evidence="12 15">
    <location>
        <position position="208"/>
    </location>
    <ligand>
        <name>pyruvate</name>
        <dbReference type="ChEBI" id="CHEBI:15361"/>
    </ligand>
</feature>
<evidence type="ECO:0000256" key="5">
    <source>
        <dbReference type="ARBA" id="ARBA00022490"/>
    </source>
</evidence>
<protein>
    <recommendedName>
        <fullName evidence="4 12">4-hydroxy-tetrahydrodipicolinate synthase</fullName>
        <shortName evidence="12">HTPA synthase</shortName>
        <ecNumber evidence="4 12">4.3.3.7</ecNumber>
    </recommendedName>
</protein>
<dbReference type="PROSITE" id="PS00666">
    <property type="entry name" value="DHDPS_2"/>
    <property type="match status" value="1"/>
</dbReference>
<evidence type="ECO:0000256" key="3">
    <source>
        <dbReference type="ARBA" id="ARBA00007592"/>
    </source>
</evidence>
<evidence type="ECO:0000256" key="1">
    <source>
        <dbReference type="ARBA" id="ARBA00003294"/>
    </source>
</evidence>
<evidence type="ECO:0000256" key="11">
    <source>
        <dbReference type="ARBA" id="ARBA00047836"/>
    </source>
</evidence>
<dbReference type="AlphaFoldDB" id="A0A098QUK0"/>
<name>A0A098QUK0_9SPIO</name>
<comment type="similarity">
    <text evidence="3 12 13">Belongs to the DapA family.</text>
</comment>
<feature type="site" description="Part of a proton relay during catalysis" evidence="12">
    <location>
        <position position="49"/>
    </location>
</feature>
<evidence type="ECO:0000313" key="17">
    <source>
        <dbReference type="Proteomes" id="UP000029692"/>
    </source>
</evidence>
<evidence type="ECO:0000313" key="16">
    <source>
        <dbReference type="EMBL" id="KGE71083.1"/>
    </source>
</evidence>
<keyword evidence="7 12" id="KW-0220">Diaminopimelate biosynthesis</keyword>
<feature type="binding site" evidence="12 15">
    <location>
        <position position="50"/>
    </location>
    <ligand>
        <name>pyruvate</name>
        <dbReference type="ChEBI" id="CHEBI:15361"/>
    </ligand>
</feature>